<dbReference type="Gene3D" id="3.40.50.300">
    <property type="entry name" value="P-loop containing nucleotide triphosphate hydrolases"/>
    <property type="match status" value="1"/>
</dbReference>
<keyword evidence="1" id="KW-0547">Nucleotide-binding</keyword>
<sequence length="298" mass="33428">MSEKGTRTKEIKSAACLPPITPIRQTSNLKSKSESNSKTNKKSCESTCKGHIVSFRNVSLQYKGLPKIVRNLTFEIDRFEKIGIIGSRDSGKTALVLALYRLTELTEGCIKIDGVDISKVDPHVIQKRMKIIHQDPIILSGSLRANLDPFREFEDTYLINALDRVGLSNKLINGKASNLDVELQTNCLSIPEKQLILIASSFLHKPKILIVQEAQESWAGGDAMKLSKSLQVIETVCREFPACTILLFINQPQALKLCSKVLFMEKGKVAEQGEPQSLMRMQSSKLYQFMAKKFNWKV</sequence>
<dbReference type="SMR" id="A0A482X7S6"/>
<keyword evidence="2" id="KW-0067">ATP-binding</keyword>
<dbReference type="GO" id="GO:0042626">
    <property type="term" value="F:ATPase-coupled transmembrane transporter activity"/>
    <property type="evidence" value="ECO:0007669"/>
    <property type="project" value="TreeGrafter"/>
</dbReference>
<dbReference type="OrthoDB" id="6618298at2759"/>
<dbReference type="InParanoid" id="A0A482X7S6"/>
<dbReference type="InterPro" id="IPR003439">
    <property type="entry name" value="ABC_transporter-like_ATP-bd"/>
</dbReference>
<name>A0A482X7S6_LAOST</name>
<evidence type="ECO:0000313" key="6">
    <source>
        <dbReference type="Proteomes" id="UP000291343"/>
    </source>
</evidence>
<evidence type="ECO:0000259" key="4">
    <source>
        <dbReference type="PROSITE" id="PS50893"/>
    </source>
</evidence>
<feature type="domain" description="ABC transporter" evidence="4">
    <location>
        <begin position="53"/>
        <end position="291"/>
    </location>
</feature>
<organism evidence="5 6">
    <name type="scientific">Laodelphax striatellus</name>
    <name type="common">Small brown planthopper</name>
    <name type="synonym">Delphax striatella</name>
    <dbReference type="NCBI Taxonomy" id="195883"/>
    <lineage>
        <taxon>Eukaryota</taxon>
        <taxon>Metazoa</taxon>
        <taxon>Ecdysozoa</taxon>
        <taxon>Arthropoda</taxon>
        <taxon>Hexapoda</taxon>
        <taxon>Insecta</taxon>
        <taxon>Pterygota</taxon>
        <taxon>Neoptera</taxon>
        <taxon>Paraneoptera</taxon>
        <taxon>Hemiptera</taxon>
        <taxon>Auchenorrhyncha</taxon>
        <taxon>Fulgoroidea</taxon>
        <taxon>Delphacidae</taxon>
        <taxon>Criomorphinae</taxon>
        <taxon>Laodelphax</taxon>
    </lineage>
</organism>
<dbReference type="InterPro" id="IPR050173">
    <property type="entry name" value="ABC_transporter_C-like"/>
</dbReference>
<dbReference type="PANTHER" id="PTHR24223">
    <property type="entry name" value="ATP-BINDING CASSETTE SUB-FAMILY C"/>
    <property type="match status" value="1"/>
</dbReference>
<dbReference type="Pfam" id="PF00005">
    <property type="entry name" value="ABC_tran"/>
    <property type="match status" value="1"/>
</dbReference>
<dbReference type="GO" id="GO:0016020">
    <property type="term" value="C:membrane"/>
    <property type="evidence" value="ECO:0007669"/>
    <property type="project" value="TreeGrafter"/>
</dbReference>
<evidence type="ECO:0000256" key="1">
    <source>
        <dbReference type="ARBA" id="ARBA00022741"/>
    </source>
</evidence>
<feature type="region of interest" description="Disordered" evidence="3">
    <location>
        <begin position="18"/>
        <end position="44"/>
    </location>
</feature>
<dbReference type="Proteomes" id="UP000291343">
    <property type="component" value="Unassembled WGS sequence"/>
</dbReference>
<dbReference type="SUPFAM" id="SSF52540">
    <property type="entry name" value="P-loop containing nucleoside triphosphate hydrolases"/>
    <property type="match status" value="1"/>
</dbReference>
<evidence type="ECO:0000313" key="5">
    <source>
        <dbReference type="EMBL" id="RZF41834.1"/>
    </source>
</evidence>
<evidence type="ECO:0000256" key="2">
    <source>
        <dbReference type="ARBA" id="ARBA00022840"/>
    </source>
</evidence>
<dbReference type="STRING" id="195883.A0A482X7S6"/>
<dbReference type="GO" id="GO:0005524">
    <property type="term" value="F:ATP binding"/>
    <property type="evidence" value="ECO:0007669"/>
    <property type="project" value="UniProtKB-KW"/>
</dbReference>
<dbReference type="AlphaFoldDB" id="A0A482X7S6"/>
<dbReference type="InterPro" id="IPR027417">
    <property type="entry name" value="P-loop_NTPase"/>
</dbReference>
<gene>
    <name evidence="5" type="ORF">LSTR_LSTR005296</name>
</gene>
<dbReference type="PROSITE" id="PS50893">
    <property type="entry name" value="ABC_TRANSPORTER_2"/>
    <property type="match status" value="1"/>
</dbReference>
<keyword evidence="6" id="KW-1185">Reference proteome</keyword>
<accession>A0A482X7S6</accession>
<dbReference type="EMBL" id="QKKF02016138">
    <property type="protein sequence ID" value="RZF41834.1"/>
    <property type="molecule type" value="Genomic_DNA"/>
</dbReference>
<proteinExistence type="predicted"/>
<comment type="caution">
    <text evidence="5">The sequence shown here is derived from an EMBL/GenBank/DDBJ whole genome shotgun (WGS) entry which is preliminary data.</text>
</comment>
<evidence type="ECO:0000256" key="3">
    <source>
        <dbReference type="SAM" id="MobiDB-lite"/>
    </source>
</evidence>
<dbReference type="GO" id="GO:0016887">
    <property type="term" value="F:ATP hydrolysis activity"/>
    <property type="evidence" value="ECO:0007669"/>
    <property type="project" value="InterPro"/>
</dbReference>
<reference evidence="5 6" key="1">
    <citation type="journal article" date="2017" name="Gigascience">
        <title>Genome sequence of the small brown planthopper, Laodelphax striatellus.</title>
        <authorList>
            <person name="Zhu J."/>
            <person name="Jiang F."/>
            <person name="Wang X."/>
            <person name="Yang P."/>
            <person name="Bao Y."/>
            <person name="Zhao W."/>
            <person name="Wang W."/>
            <person name="Lu H."/>
            <person name="Wang Q."/>
            <person name="Cui N."/>
            <person name="Li J."/>
            <person name="Chen X."/>
            <person name="Luo L."/>
            <person name="Yu J."/>
            <person name="Kang L."/>
            <person name="Cui F."/>
        </authorList>
    </citation>
    <scope>NUCLEOTIDE SEQUENCE [LARGE SCALE GENOMIC DNA]</scope>
    <source>
        <strain evidence="5">Lst14</strain>
    </source>
</reference>
<protein>
    <recommendedName>
        <fullName evidence="4">ABC transporter domain-containing protein</fullName>
    </recommendedName>
</protein>